<dbReference type="Proteomes" id="UP000005237">
    <property type="component" value="Unassembled WGS sequence"/>
</dbReference>
<organism evidence="1 2">
    <name type="scientific">Caenorhabditis japonica</name>
    <dbReference type="NCBI Taxonomy" id="281687"/>
    <lineage>
        <taxon>Eukaryota</taxon>
        <taxon>Metazoa</taxon>
        <taxon>Ecdysozoa</taxon>
        <taxon>Nematoda</taxon>
        <taxon>Chromadorea</taxon>
        <taxon>Rhabditida</taxon>
        <taxon>Rhabditina</taxon>
        <taxon>Rhabditomorpha</taxon>
        <taxon>Rhabditoidea</taxon>
        <taxon>Rhabditidae</taxon>
        <taxon>Peloderinae</taxon>
        <taxon>Caenorhabditis</taxon>
    </lineage>
</organism>
<sequence>MGLPLFKMEASPRGMSARTMAQLNECGRNPFNERETHMYVAGADQMKNTKSTPLLAIVWLRHREPNAFFKTGLLMTTVIPRMLKIKPKNATWNTVKTVLEGPQNNLPKNRIALLN</sequence>
<reference evidence="1" key="2">
    <citation type="submission" date="2022-06" db="UniProtKB">
        <authorList>
            <consortium name="EnsemblMetazoa"/>
        </authorList>
    </citation>
    <scope>IDENTIFICATION</scope>
    <source>
        <strain evidence="1">DF5081</strain>
    </source>
</reference>
<evidence type="ECO:0000313" key="2">
    <source>
        <dbReference type="Proteomes" id="UP000005237"/>
    </source>
</evidence>
<proteinExistence type="predicted"/>
<reference evidence="2" key="1">
    <citation type="submission" date="2010-08" db="EMBL/GenBank/DDBJ databases">
        <authorList>
            <consortium name="Caenorhabditis japonica Sequencing Consortium"/>
            <person name="Wilson R.K."/>
        </authorList>
    </citation>
    <scope>NUCLEOTIDE SEQUENCE [LARGE SCALE GENOMIC DNA]</scope>
    <source>
        <strain evidence="2">DF5081</strain>
    </source>
</reference>
<protein>
    <submittedName>
        <fullName evidence="1">Uncharacterized protein</fullName>
    </submittedName>
</protein>
<dbReference type="EnsemblMetazoa" id="CJA27500a.1">
    <property type="protein sequence ID" value="CJA27500a.1"/>
    <property type="gene ID" value="WBGene00183072"/>
</dbReference>
<evidence type="ECO:0000313" key="1">
    <source>
        <dbReference type="EnsemblMetazoa" id="CJA27500a.1"/>
    </source>
</evidence>
<accession>A0A8R1I7J1</accession>
<name>A0A8R1I7J1_CAEJA</name>
<dbReference type="AlphaFoldDB" id="A0A8R1I7J1"/>
<keyword evidence="2" id="KW-1185">Reference proteome</keyword>